<comment type="caution">
    <text evidence="3">The sequence shown here is derived from an EMBL/GenBank/DDBJ whole genome shotgun (WGS) entry which is preliminary data.</text>
</comment>
<feature type="compositionally biased region" description="Acidic residues" evidence="1">
    <location>
        <begin position="721"/>
        <end position="738"/>
    </location>
</feature>
<evidence type="ECO:0000313" key="4">
    <source>
        <dbReference type="Proteomes" id="UP000823891"/>
    </source>
</evidence>
<evidence type="ECO:0008006" key="5">
    <source>
        <dbReference type="Google" id="ProtNLM"/>
    </source>
</evidence>
<feature type="compositionally biased region" description="Basic and acidic residues" evidence="1">
    <location>
        <begin position="70"/>
        <end position="88"/>
    </location>
</feature>
<feature type="compositionally biased region" description="Low complexity" evidence="1">
    <location>
        <begin position="31"/>
        <end position="41"/>
    </location>
</feature>
<organism evidence="3 4">
    <name type="scientific">Candidatus Eisenbergiella merdavium</name>
    <dbReference type="NCBI Taxonomy" id="2838551"/>
    <lineage>
        <taxon>Bacteria</taxon>
        <taxon>Bacillati</taxon>
        <taxon>Bacillota</taxon>
        <taxon>Clostridia</taxon>
        <taxon>Lachnospirales</taxon>
        <taxon>Lachnospiraceae</taxon>
        <taxon>Eisenbergiella</taxon>
    </lineage>
</organism>
<evidence type="ECO:0000313" key="3">
    <source>
        <dbReference type="EMBL" id="HJC24436.1"/>
    </source>
</evidence>
<reference evidence="3" key="2">
    <citation type="submission" date="2021-04" db="EMBL/GenBank/DDBJ databases">
        <authorList>
            <person name="Gilroy R."/>
        </authorList>
    </citation>
    <scope>NUCLEOTIDE SEQUENCE</scope>
    <source>
        <strain evidence="3">USAMLcec2-132</strain>
    </source>
</reference>
<dbReference type="Gene3D" id="3.40.50.11970">
    <property type="match status" value="1"/>
</dbReference>
<evidence type="ECO:0000256" key="2">
    <source>
        <dbReference type="SAM" id="SignalP"/>
    </source>
</evidence>
<dbReference type="InterPro" id="IPR005077">
    <property type="entry name" value="Peptidase_C11"/>
</dbReference>
<dbReference type="PROSITE" id="PS51257">
    <property type="entry name" value="PROKAR_LIPOPROTEIN"/>
    <property type="match status" value="1"/>
</dbReference>
<dbReference type="Pfam" id="PF03415">
    <property type="entry name" value="Peptidase_C11"/>
    <property type="match status" value="1"/>
</dbReference>
<gene>
    <name evidence="3" type="ORF">H9761_12115</name>
</gene>
<name>A0A9D2SRQ9_9FIRM</name>
<dbReference type="PANTHER" id="PTHR37835:SF1">
    <property type="entry name" value="ALPHA-CLOSTRIPAIN"/>
    <property type="match status" value="1"/>
</dbReference>
<keyword evidence="2" id="KW-0732">Signal</keyword>
<reference evidence="3" key="1">
    <citation type="journal article" date="2021" name="PeerJ">
        <title>Extensive microbial diversity within the chicken gut microbiome revealed by metagenomics and culture.</title>
        <authorList>
            <person name="Gilroy R."/>
            <person name="Ravi A."/>
            <person name="Getino M."/>
            <person name="Pursley I."/>
            <person name="Horton D.L."/>
            <person name="Alikhan N.F."/>
            <person name="Baker D."/>
            <person name="Gharbi K."/>
            <person name="Hall N."/>
            <person name="Watson M."/>
            <person name="Adriaenssens E.M."/>
            <person name="Foster-Nyarko E."/>
            <person name="Jarju S."/>
            <person name="Secka A."/>
            <person name="Antonio M."/>
            <person name="Oren A."/>
            <person name="Chaudhuri R.R."/>
            <person name="La Ragione R."/>
            <person name="Hildebrand F."/>
            <person name="Pallen M.J."/>
        </authorList>
    </citation>
    <scope>NUCLEOTIDE SEQUENCE</scope>
    <source>
        <strain evidence="3">USAMLcec2-132</strain>
    </source>
</reference>
<feature type="chain" id="PRO_5038602755" description="Clostripain" evidence="2">
    <location>
        <begin position="21"/>
        <end position="738"/>
    </location>
</feature>
<proteinExistence type="predicted"/>
<evidence type="ECO:0000256" key="1">
    <source>
        <dbReference type="SAM" id="MobiDB-lite"/>
    </source>
</evidence>
<feature type="region of interest" description="Disordered" evidence="1">
    <location>
        <begin position="702"/>
        <end position="738"/>
    </location>
</feature>
<dbReference type="EMBL" id="DWWS01000044">
    <property type="protein sequence ID" value="HJC24436.1"/>
    <property type="molecule type" value="Genomic_DNA"/>
</dbReference>
<sequence length="738" mass="82691">MKKKSLICSIIFLFLMCLTAACQTEKKQEEVSASASAVTETAAEEASEPEPETVDVTADSEEDAEAQSDSGDRHTFPIERLSRSEETPMGDGDKWTIFMYVCGTDLESEASLASMNLQQIMQTVPSEGINVVVQTGGTRQWGQPLDAEMAEFFGMPVEMETANIDPDVLQRYVLTDTMTLVDEQPLASMGSGDTLYDFLSWGVENYPAEKMGVIFWDHGGSSLMGVCVDELFEEDVLMPFEMEEALERLYPEMTDRFEFIGFDACLMANIEMANILVPHARYMYGSEEIEPGFGWDYTELIGELNRNPEVDGSTLGKVLCDAYFSFNRELELHNDCTLSVTDLEKVDEVLYALDDLALDLSEGLENPGWLAKVSRNVTRAENYSYDFCIDLGDMADNLSDLMPEKTQRLKEALDEAVIYNVNGSARAFASGLSVYYPTVVNSEIIVRYGLCAPTPAYYDYISGLQYQQLRVQVSGKQLVTILDEPAFDEDGRYGLTIDPSSLEYVRELGFMLYLAPEGEDTCFLLGYDSDMYGDLETGRITDNFEGDWFLLDGEPLMVTLEDYNSEYSIYTAPIVLNGEYTQLKMQWIWDDTKEEGGYVEILGTFDGSDPYTQMASRAMRPLQAGDKVSPLYILLPLEAVTKEELADPEEYLDENGDPIYVSGSSILIREDSEINFSRLDPGTYLYQFNVTDIYGEDQTYAPASFELDDDGQVLRPRQEELPEETEDVEDTAAADEAA</sequence>
<accession>A0A9D2SRQ9</accession>
<feature type="compositionally biased region" description="Acidic residues" evidence="1">
    <location>
        <begin position="42"/>
        <end position="66"/>
    </location>
</feature>
<dbReference type="PANTHER" id="PTHR37835">
    <property type="entry name" value="ALPHA-CLOSTRIPAIN"/>
    <property type="match status" value="1"/>
</dbReference>
<protein>
    <recommendedName>
        <fullName evidence="5">Clostripain</fullName>
    </recommendedName>
</protein>
<dbReference type="AlphaFoldDB" id="A0A9D2SRQ9"/>
<feature type="region of interest" description="Disordered" evidence="1">
    <location>
        <begin position="29"/>
        <end position="88"/>
    </location>
</feature>
<feature type="signal peptide" evidence="2">
    <location>
        <begin position="1"/>
        <end position="20"/>
    </location>
</feature>
<dbReference type="Proteomes" id="UP000823891">
    <property type="component" value="Unassembled WGS sequence"/>
</dbReference>